<evidence type="ECO:0000313" key="2">
    <source>
        <dbReference type="EMBL" id="VEL35774.1"/>
    </source>
</evidence>
<evidence type="ECO:0000256" key="1">
    <source>
        <dbReference type="SAM" id="MobiDB-lite"/>
    </source>
</evidence>
<feature type="region of interest" description="Disordered" evidence="1">
    <location>
        <begin position="115"/>
        <end position="135"/>
    </location>
</feature>
<name>A0A448XFU1_9PLAT</name>
<dbReference type="AlphaFoldDB" id="A0A448XFU1"/>
<dbReference type="Proteomes" id="UP000784294">
    <property type="component" value="Unassembled WGS sequence"/>
</dbReference>
<feature type="non-terminal residue" evidence="2">
    <location>
        <position position="1"/>
    </location>
</feature>
<proteinExistence type="predicted"/>
<reference evidence="2" key="1">
    <citation type="submission" date="2018-11" db="EMBL/GenBank/DDBJ databases">
        <authorList>
            <consortium name="Pathogen Informatics"/>
        </authorList>
    </citation>
    <scope>NUCLEOTIDE SEQUENCE</scope>
</reference>
<evidence type="ECO:0000313" key="3">
    <source>
        <dbReference type="Proteomes" id="UP000784294"/>
    </source>
</evidence>
<organism evidence="2 3">
    <name type="scientific">Protopolystoma xenopodis</name>
    <dbReference type="NCBI Taxonomy" id="117903"/>
    <lineage>
        <taxon>Eukaryota</taxon>
        <taxon>Metazoa</taxon>
        <taxon>Spiralia</taxon>
        <taxon>Lophotrochozoa</taxon>
        <taxon>Platyhelminthes</taxon>
        <taxon>Monogenea</taxon>
        <taxon>Polyopisthocotylea</taxon>
        <taxon>Polystomatidea</taxon>
        <taxon>Polystomatidae</taxon>
        <taxon>Protopolystoma</taxon>
    </lineage>
</organism>
<accession>A0A448XFU1</accession>
<gene>
    <name evidence="2" type="ORF">PXEA_LOCUS29214</name>
</gene>
<keyword evidence="3" id="KW-1185">Reference proteome</keyword>
<comment type="caution">
    <text evidence="2">The sequence shown here is derived from an EMBL/GenBank/DDBJ whole genome shotgun (WGS) entry which is preliminary data.</text>
</comment>
<feature type="region of interest" description="Disordered" evidence="1">
    <location>
        <begin position="1"/>
        <end position="33"/>
    </location>
</feature>
<dbReference type="EMBL" id="CAAALY010250642">
    <property type="protein sequence ID" value="VEL35774.1"/>
    <property type="molecule type" value="Genomic_DNA"/>
</dbReference>
<feature type="compositionally biased region" description="Low complexity" evidence="1">
    <location>
        <begin position="1"/>
        <end position="10"/>
    </location>
</feature>
<sequence length="161" mass="17898">MWENQSISPESESEIAPDDARSGRSSKRTKTPAGLISCSEHRAPIIAIHLLIPVSVSSARQPGTKCLRNSRDGGRTVPRDKVPWRCRDFHLASLDRASGVTVWLIMASSRSSASSSLAEEEPQSCHNQQNDKFETSQSRVPFLPCAQQVPIFEPNNLRKRF</sequence>
<protein>
    <submittedName>
        <fullName evidence="2">Uncharacterized protein</fullName>
    </submittedName>
</protein>